<name>A0ABN3VBA1_9PSEU</name>
<comment type="caution">
    <text evidence="1">The sequence shown here is derived from an EMBL/GenBank/DDBJ whole genome shotgun (WGS) entry which is preliminary data.</text>
</comment>
<proteinExistence type="predicted"/>
<evidence type="ECO:0008006" key="3">
    <source>
        <dbReference type="Google" id="ProtNLM"/>
    </source>
</evidence>
<keyword evidence="2" id="KW-1185">Reference proteome</keyword>
<dbReference type="EMBL" id="BAAAUX010000010">
    <property type="protein sequence ID" value="GAA2784581.1"/>
    <property type="molecule type" value="Genomic_DNA"/>
</dbReference>
<sequence>MGVVEAFVTVSRDGAIAPPGQAVHAAGAGGTTTAFEVDRDRIPEIVADLGRAVDALAEAERAAREGDGFVPPGEDPVSAGAAWEMGPQLTGKYLARIAVVRAGLESMILNLRAAMAQHDAEEGRAPGSSGA</sequence>
<accession>A0ABN3VBA1</accession>
<protein>
    <recommendedName>
        <fullName evidence="3">PE family protein</fullName>
    </recommendedName>
</protein>
<gene>
    <name evidence="1" type="ORF">GCM10010470_18360</name>
</gene>
<dbReference type="Proteomes" id="UP001500979">
    <property type="component" value="Unassembled WGS sequence"/>
</dbReference>
<organism evidence="1 2">
    <name type="scientific">Saccharopolyspora taberi</name>
    <dbReference type="NCBI Taxonomy" id="60895"/>
    <lineage>
        <taxon>Bacteria</taxon>
        <taxon>Bacillati</taxon>
        <taxon>Actinomycetota</taxon>
        <taxon>Actinomycetes</taxon>
        <taxon>Pseudonocardiales</taxon>
        <taxon>Pseudonocardiaceae</taxon>
        <taxon>Saccharopolyspora</taxon>
    </lineage>
</organism>
<evidence type="ECO:0000313" key="1">
    <source>
        <dbReference type="EMBL" id="GAA2784581.1"/>
    </source>
</evidence>
<evidence type="ECO:0000313" key="2">
    <source>
        <dbReference type="Proteomes" id="UP001500979"/>
    </source>
</evidence>
<dbReference type="RefSeq" id="WP_344679077.1">
    <property type="nucleotide sequence ID" value="NZ_BAAAUX010000010.1"/>
</dbReference>
<reference evidence="1 2" key="1">
    <citation type="journal article" date="2019" name="Int. J. Syst. Evol. Microbiol.">
        <title>The Global Catalogue of Microorganisms (GCM) 10K type strain sequencing project: providing services to taxonomists for standard genome sequencing and annotation.</title>
        <authorList>
            <consortium name="The Broad Institute Genomics Platform"/>
            <consortium name="The Broad Institute Genome Sequencing Center for Infectious Disease"/>
            <person name="Wu L."/>
            <person name="Ma J."/>
        </authorList>
    </citation>
    <scope>NUCLEOTIDE SEQUENCE [LARGE SCALE GENOMIC DNA]</scope>
    <source>
        <strain evidence="1 2">JCM 9383</strain>
    </source>
</reference>